<dbReference type="KEGG" id="hfe:HFELIS_00860"/>
<dbReference type="HOGENOM" id="CLU_2897994_0_0_7"/>
<gene>
    <name evidence="1" type="ordered locus">Hfelis_00860</name>
</gene>
<protein>
    <submittedName>
        <fullName evidence="1">Glycosyltransferase</fullName>
    </submittedName>
</protein>
<name>E7AC88_HELFC</name>
<evidence type="ECO:0000313" key="1">
    <source>
        <dbReference type="EMBL" id="CBY82170.1"/>
    </source>
</evidence>
<proteinExistence type="predicted"/>
<reference evidence="1 2" key="1">
    <citation type="journal article" date="2011" name="Genome Biol. Evol.">
        <title>Comparative whole genome sequence analysis of the carcinogenic bacterial model pathogen Helicobacter felis.</title>
        <authorList>
            <person name="Arnold I.C."/>
            <person name="Zigova Z."/>
            <person name="Holden M."/>
            <person name="Lawley T.D."/>
            <person name="Rad R."/>
            <person name="Dougan G."/>
            <person name="Falkow S."/>
            <person name="Bentley S.D."/>
            <person name="Muller A."/>
        </authorList>
    </citation>
    <scope>NUCLEOTIDE SEQUENCE [LARGE SCALE GENOMIC DNA]</scope>
    <source>
        <strain evidence="2">ATCC 49179 / CCUG 28539 / NCTC 12436 / CS1</strain>
    </source>
</reference>
<sequence length="62" mass="7042">MGYVQSMGKSRRTYITSIPDTDISHLSHPYKEKTVLIKSGIGKSHHFLSPKHAQKNKSPYTQ</sequence>
<dbReference type="EMBL" id="FQ670179">
    <property type="protein sequence ID" value="CBY82170.1"/>
    <property type="molecule type" value="Genomic_DNA"/>
</dbReference>
<dbReference type="Proteomes" id="UP000007934">
    <property type="component" value="Chromosome"/>
</dbReference>
<accession>E7AC88</accession>
<dbReference type="AlphaFoldDB" id="E7AC88"/>
<organism evidence="1 2">
    <name type="scientific">Helicobacter felis (strain ATCC 49179 / CCUG 28539 / NCTC 12436 / CS1)</name>
    <dbReference type="NCBI Taxonomy" id="936155"/>
    <lineage>
        <taxon>Bacteria</taxon>
        <taxon>Pseudomonadati</taxon>
        <taxon>Campylobacterota</taxon>
        <taxon>Epsilonproteobacteria</taxon>
        <taxon>Campylobacterales</taxon>
        <taxon>Helicobacteraceae</taxon>
        <taxon>Helicobacter</taxon>
    </lineage>
</organism>
<dbReference type="GO" id="GO:0016740">
    <property type="term" value="F:transferase activity"/>
    <property type="evidence" value="ECO:0007669"/>
    <property type="project" value="UniProtKB-KW"/>
</dbReference>
<evidence type="ECO:0000313" key="2">
    <source>
        <dbReference type="Proteomes" id="UP000007934"/>
    </source>
</evidence>
<keyword evidence="2" id="KW-1185">Reference proteome</keyword>